<gene>
    <name evidence="1" type="ORF">Pan97_39450</name>
</gene>
<dbReference type="RefSeq" id="WP_144975360.1">
    <property type="nucleotide sequence ID" value="NZ_CP036289.1"/>
</dbReference>
<proteinExistence type="predicted"/>
<name>A0A518CCD8_9BACT</name>
<evidence type="ECO:0000313" key="2">
    <source>
        <dbReference type="Proteomes" id="UP000318626"/>
    </source>
</evidence>
<dbReference type="EMBL" id="CP036289">
    <property type="protein sequence ID" value="QDU76888.1"/>
    <property type="molecule type" value="Genomic_DNA"/>
</dbReference>
<dbReference type="AlphaFoldDB" id="A0A518CCD8"/>
<dbReference type="Pfam" id="PF09956">
    <property type="entry name" value="Phage_cement_2"/>
    <property type="match status" value="1"/>
</dbReference>
<dbReference type="Proteomes" id="UP000318626">
    <property type="component" value="Chromosome"/>
</dbReference>
<accession>A0A518CCD8</accession>
<evidence type="ECO:0000313" key="1">
    <source>
        <dbReference type="EMBL" id="QDU76888.1"/>
    </source>
</evidence>
<dbReference type="OrthoDB" id="288162at2"/>
<dbReference type="KEGG" id="bvo:Pan97_39450"/>
<reference evidence="2" key="1">
    <citation type="submission" date="2019-02" db="EMBL/GenBank/DDBJ databases">
        <title>Deep-cultivation of Planctomycetes and their phenomic and genomic characterization uncovers novel biology.</title>
        <authorList>
            <person name="Wiegand S."/>
            <person name="Jogler M."/>
            <person name="Boedeker C."/>
            <person name="Pinto D."/>
            <person name="Vollmers J."/>
            <person name="Rivas-Marin E."/>
            <person name="Kohn T."/>
            <person name="Peeters S.H."/>
            <person name="Heuer A."/>
            <person name="Rast P."/>
            <person name="Oberbeckmann S."/>
            <person name="Bunk B."/>
            <person name="Jeske O."/>
            <person name="Meyerdierks A."/>
            <person name="Storesund J.E."/>
            <person name="Kallscheuer N."/>
            <person name="Luecker S."/>
            <person name="Lage O.M."/>
            <person name="Pohl T."/>
            <person name="Merkel B.J."/>
            <person name="Hornburger P."/>
            <person name="Mueller R.-W."/>
            <person name="Bruemmer F."/>
            <person name="Labrenz M."/>
            <person name="Spormann A.M."/>
            <person name="Op den Camp H."/>
            <person name="Overmann J."/>
            <person name="Amann R."/>
            <person name="Jetten M.S.M."/>
            <person name="Mascher T."/>
            <person name="Medema M.H."/>
            <person name="Devos D.P."/>
            <person name="Kaster A.-K."/>
            <person name="Ovreas L."/>
            <person name="Rohde M."/>
            <person name="Galperin M.Y."/>
            <person name="Jogler C."/>
        </authorList>
    </citation>
    <scope>NUCLEOTIDE SEQUENCE [LARGE SCALE GENOMIC DNA]</scope>
    <source>
        <strain evidence="2">Pan97</strain>
    </source>
</reference>
<evidence type="ECO:0008006" key="3">
    <source>
        <dbReference type="Google" id="ProtNLM"/>
    </source>
</evidence>
<keyword evidence="2" id="KW-1185">Reference proteome</keyword>
<organism evidence="1 2">
    <name type="scientific">Bremerella volcania</name>
    <dbReference type="NCBI Taxonomy" id="2527984"/>
    <lineage>
        <taxon>Bacteria</taxon>
        <taxon>Pseudomonadati</taxon>
        <taxon>Planctomycetota</taxon>
        <taxon>Planctomycetia</taxon>
        <taxon>Pirellulales</taxon>
        <taxon>Pirellulaceae</taxon>
        <taxon>Bremerella</taxon>
    </lineage>
</organism>
<dbReference type="InterPro" id="IPR011231">
    <property type="entry name" value="Phage_VT1-Sakai_H0018"/>
</dbReference>
<protein>
    <recommendedName>
        <fullName evidence="3">DUF2190 family protein</fullName>
    </recommendedName>
</protein>
<sequence>MAQATFVHEGAAIDHTPGADVAPGDVVVQSDLVGIAKREIKANTLGALAVEGVFDVAKEAGGGVTFSTGDLAYWDDANDVAVTTDGGGANKLLGKAVADAADADASVRAKLTP</sequence>